<dbReference type="GeneID" id="95605355"/>
<protein>
    <recommendedName>
        <fullName evidence="3">Glycosyltransferase</fullName>
    </recommendedName>
</protein>
<accession>A0ABY6R8Q6</accession>
<organism evidence="1 2">
    <name type="scientific">Streptomyces tanashiensis</name>
    <dbReference type="NCBI Taxonomy" id="67367"/>
    <lineage>
        <taxon>Bacteria</taxon>
        <taxon>Bacillati</taxon>
        <taxon>Actinomycetota</taxon>
        <taxon>Actinomycetes</taxon>
        <taxon>Kitasatosporales</taxon>
        <taxon>Streptomycetaceae</taxon>
        <taxon>Streptomyces</taxon>
    </lineage>
</organism>
<proteinExistence type="predicted"/>
<dbReference type="EMBL" id="CP084204">
    <property type="protein sequence ID" value="UZX26121.1"/>
    <property type="molecule type" value="Genomic_DNA"/>
</dbReference>
<dbReference type="RefSeq" id="WP_267260263.1">
    <property type="nucleotide sequence ID" value="NZ_CP084204.1"/>
</dbReference>
<evidence type="ECO:0008006" key="3">
    <source>
        <dbReference type="Google" id="ProtNLM"/>
    </source>
</evidence>
<reference evidence="1" key="1">
    <citation type="submission" date="2021-09" db="EMBL/GenBank/DDBJ databases">
        <title>Complete genome sequence and metabolic characterization of Streptomyces tanashiensis DSM 731 the producer of antibacterial Kalafungin and diverse secondary metabolites.</title>
        <authorList>
            <person name="Abbasi M.N."/>
            <person name="Anwar M.N."/>
            <person name="Alam K."/>
            <person name="Shoaib M."/>
            <person name="Lin Z."/>
            <person name="Hayat M."/>
            <person name="Ali M.I."/>
            <person name="Malik H.M.T."/>
            <person name="Ahmed I."/>
            <person name="Li A."/>
            <person name="Hailong Wang H."/>
            <person name="Zhang Y."/>
        </authorList>
    </citation>
    <scope>NUCLEOTIDE SEQUENCE</scope>
    <source>
        <strain evidence="1">Kala</strain>
    </source>
</reference>
<name>A0ABY6R8Q6_9ACTN</name>
<gene>
    <name evidence="1" type="ORF">LDH80_37995</name>
</gene>
<evidence type="ECO:0000313" key="2">
    <source>
        <dbReference type="Proteomes" id="UP001164506"/>
    </source>
</evidence>
<dbReference type="Proteomes" id="UP001164506">
    <property type="component" value="Chromosome"/>
</dbReference>
<keyword evidence="2" id="KW-1185">Reference proteome</keyword>
<sequence length="356" mass="38234">MSVTIMTHPARSAMASNLVGLLGGEAKVVMDPDPGGVPNPLRTSVEAWTAFEEGSTHHLVLQDDVVPSADLLSVARSAAAKFPRSAVAFYTNWDGPDGAAVRLGALAGAGWVSAIDEIYTPTLALMLPVDHAARFSEVARSVVSARREDDAVMLDYLQRHQVPVLLSIPNLIEHQGIESIAGNSAERWRSACSHGISDRPGSDVLSGLNAVPLYREGAAYVLVLEKESADHRVWQRRPWRHAEDALGVDAARVDSSWDEWSKSDPAARHVEGLIGLSAARELWAVAYMLGVASERLRPRGWTPLNHVRSAALNTLGVGGLIPVVKWRKLHEARPLMHHLAMAGADHGASAAADALT</sequence>
<evidence type="ECO:0000313" key="1">
    <source>
        <dbReference type="EMBL" id="UZX26121.1"/>
    </source>
</evidence>